<dbReference type="PANTHER" id="PTHR30118:SF14">
    <property type="entry name" value="LYSR FAMILY TRANSCRIPTIONAL REGULATOR"/>
    <property type="match status" value="1"/>
</dbReference>
<dbReference type="SUPFAM" id="SSF53850">
    <property type="entry name" value="Periplasmic binding protein-like II"/>
    <property type="match status" value="1"/>
</dbReference>
<evidence type="ECO:0000256" key="2">
    <source>
        <dbReference type="ARBA" id="ARBA00023015"/>
    </source>
</evidence>
<dbReference type="Gene3D" id="3.40.190.10">
    <property type="entry name" value="Periplasmic binding protein-like II"/>
    <property type="match status" value="2"/>
</dbReference>
<dbReference type="Proteomes" id="UP000009340">
    <property type="component" value="Unassembled WGS sequence"/>
</dbReference>
<organism evidence="6 7">
    <name type="scientific">Cronobacter condimenti 1330</name>
    <dbReference type="NCBI Taxonomy" id="1073999"/>
    <lineage>
        <taxon>Bacteria</taxon>
        <taxon>Pseudomonadati</taxon>
        <taxon>Pseudomonadota</taxon>
        <taxon>Gammaproteobacteria</taxon>
        <taxon>Enterobacterales</taxon>
        <taxon>Enterobacteriaceae</taxon>
        <taxon>Cronobacter</taxon>
    </lineage>
</organism>
<dbReference type="InterPro" id="IPR036390">
    <property type="entry name" value="WH_DNA-bd_sf"/>
</dbReference>
<dbReference type="GO" id="GO:0003700">
    <property type="term" value="F:DNA-binding transcription factor activity"/>
    <property type="evidence" value="ECO:0007669"/>
    <property type="project" value="InterPro"/>
</dbReference>
<keyword evidence="3" id="KW-0238">DNA-binding</keyword>
<comment type="caution">
    <text evidence="6">The sequence shown here is derived from an EMBL/GenBank/DDBJ whole genome shotgun (WGS) entry which is preliminary data.</text>
</comment>
<dbReference type="Pfam" id="PF03466">
    <property type="entry name" value="LysR_substrate"/>
    <property type="match status" value="1"/>
</dbReference>
<evidence type="ECO:0000259" key="5">
    <source>
        <dbReference type="PROSITE" id="PS50931"/>
    </source>
</evidence>
<dbReference type="STRING" id="1073999.AFK62_05660"/>
<dbReference type="InterPro" id="IPR050389">
    <property type="entry name" value="LysR-type_TF"/>
</dbReference>
<feature type="domain" description="HTH lysR-type" evidence="5">
    <location>
        <begin position="29"/>
        <end position="86"/>
    </location>
</feature>
<dbReference type="InterPro" id="IPR005119">
    <property type="entry name" value="LysR_subst-bd"/>
</dbReference>
<keyword evidence="4" id="KW-0804">Transcription</keyword>
<dbReference type="PANTHER" id="PTHR30118">
    <property type="entry name" value="HTH-TYPE TRANSCRIPTIONAL REGULATOR LEUO-RELATED"/>
    <property type="match status" value="1"/>
</dbReference>
<evidence type="ECO:0000313" key="6">
    <source>
        <dbReference type="EMBL" id="CCJ74888.1"/>
    </source>
</evidence>
<dbReference type="Pfam" id="PF00126">
    <property type="entry name" value="HTH_1"/>
    <property type="match status" value="1"/>
</dbReference>
<dbReference type="EMBL" id="CAKW01000154">
    <property type="protein sequence ID" value="CCJ74888.1"/>
    <property type="molecule type" value="Genomic_DNA"/>
</dbReference>
<dbReference type="NCBIfam" id="NF047710">
    <property type="entry name" value="TransRegCitRGProt"/>
    <property type="match status" value="1"/>
</dbReference>
<dbReference type="PROSITE" id="PS50931">
    <property type="entry name" value="HTH_LYSR"/>
    <property type="match status" value="1"/>
</dbReference>
<evidence type="ECO:0000313" key="7">
    <source>
        <dbReference type="Proteomes" id="UP000009340"/>
    </source>
</evidence>
<dbReference type="InterPro" id="IPR036388">
    <property type="entry name" value="WH-like_DNA-bd_sf"/>
</dbReference>
<proteinExistence type="inferred from homology"/>
<sequence>MLYQEQKKHKTPSSHCEAAMANLQDLKKFDLNLLVIFECIYLHRSVSKAAEALFLTPSAISQSLQRLRNQLNDPLFVRSGKGITPTTVGTNLHHYLEDNLNQLEQTINLMQGAPLRKNFVLYCPPSLAADHLPELVSAFREHYDFELEHYDTTLASETAEDLLAYRKADLIIGMTPVVSHSVICKHCFSEDTVLVCGENHPRLGAHVDEAALLKEKFTLFNGTEEGQKHFHVKSAELLGERQVAFTSNSPASIMSVIGKTDFVGILPASTLRRYRSVFRLRSVALDIALPQIDYYLIYNRSSLTNASFISFVSQIEQHFLHDVPAALQQQAASPDQPTL</sequence>
<gene>
    <name evidence="6" type="ORF">BN137_4294</name>
</gene>
<evidence type="ECO:0000256" key="4">
    <source>
        <dbReference type="ARBA" id="ARBA00023163"/>
    </source>
</evidence>
<dbReference type="eggNOG" id="COG0583">
    <property type="taxonomic scope" value="Bacteria"/>
</dbReference>
<evidence type="ECO:0000256" key="3">
    <source>
        <dbReference type="ARBA" id="ARBA00023125"/>
    </source>
</evidence>
<accession>K8A436</accession>
<name>K8A436_9ENTR</name>
<evidence type="ECO:0000256" key="1">
    <source>
        <dbReference type="ARBA" id="ARBA00009437"/>
    </source>
</evidence>
<dbReference type="Gene3D" id="1.10.10.10">
    <property type="entry name" value="Winged helix-like DNA-binding domain superfamily/Winged helix DNA-binding domain"/>
    <property type="match status" value="1"/>
</dbReference>
<dbReference type="SUPFAM" id="SSF46785">
    <property type="entry name" value="Winged helix' DNA-binding domain"/>
    <property type="match status" value="1"/>
</dbReference>
<keyword evidence="2" id="KW-0805">Transcription regulation</keyword>
<dbReference type="AlphaFoldDB" id="K8A436"/>
<reference evidence="6" key="1">
    <citation type="submission" date="2012-07" db="EMBL/GenBank/DDBJ databases">
        <authorList>
            <person name="Cummings C."/>
        </authorList>
    </citation>
    <scope>NUCLEOTIDE SEQUENCE</scope>
    <source>
        <strain evidence="6">1330</strain>
    </source>
</reference>
<dbReference type="InterPro" id="IPR000847">
    <property type="entry name" value="LysR_HTH_N"/>
</dbReference>
<protein>
    <submittedName>
        <fullName evidence="6">Putative LysR-family transcriptional regulator YbdO</fullName>
    </submittedName>
</protein>
<comment type="similarity">
    <text evidence="1">Belongs to the LysR transcriptional regulatory family.</text>
</comment>
<dbReference type="GO" id="GO:0003677">
    <property type="term" value="F:DNA binding"/>
    <property type="evidence" value="ECO:0007669"/>
    <property type="project" value="UniProtKB-KW"/>
</dbReference>